<name>A0A4Y2SD59_ARAVE</name>
<reference evidence="2 3" key="1">
    <citation type="journal article" date="2019" name="Sci. Rep.">
        <title>Orb-weaving spider Araneus ventricosus genome elucidates the spidroin gene catalogue.</title>
        <authorList>
            <person name="Kono N."/>
            <person name="Nakamura H."/>
            <person name="Ohtoshi R."/>
            <person name="Moran D.A.P."/>
            <person name="Shinohara A."/>
            <person name="Yoshida Y."/>
            <person name="Fujiwara M."/>
            <person name="Mori M."/>
            <person name="Tomita M."/>
            <person name="Arakawa K."/>
        </authorList>
    </citation>
    <scope>NUCLEOTIDE SEQUENCE [LARGE SCALE GENOMIC DNA]</scope>
</reference>
<comment type="caution">
    <text evidence="2">The sequence shown here is derived from an EMBL/GenBank/DDBJ whole genome shotgun (WGS) entry which is preliminary data.</text>
</comment>
<organism evidence="2 3">
    <name type="scientific">Araneus ventricosus</name>
    <name type="common">Orbweaver spider</name>
    <name type="synonym">Epeira ventricosa</name>
    <dbReference type="NCBI Taxonomy" id="182803"/>
    <lineage>
        <taxon>Eukaryota</taxon>
        <taxon>Metazoa</taxon>
        <taxon>Ecdysozoa</taxon>
        <taxon>Arthropoda</taxon>
        <taxon>Chelicerata</taxon>
        <taxon>Arachnida</taxon>
        <taxon>Araneae</taxon>
        <taxon>Araneomorphae</taxon>
        <taxon>Entelegynae</taxon>
        <taxon>Araneoidea</taxon>
        <taxon>Araneidae</taxon>
        <taxon>Araneus</taxon>
    </lineage>
</organism>
<accession>A0A4Y2SD59</accession>
<evidence type="ECO:0000256" key="1">
    <source>
        <dbReference type="SAM" id="MobiDB-lite"/>
    </source>
</evidence>
<protein>
    <submittedName>
        <fullName evidence="2">Uncharacterized protein</fullName>
    </submittedName>
</protein>
<evidence type="ECO:0000313" key="2">
    <source>
        <dbReference type="EMBL" id="GBN85496.1"/>
    </source>
</evidence>
<feature type="compositionally biased region" description="Basic residues" evidence="1">
    <location>
        <begin position="178"/>
        <end position="187"/>
    </location>
</feature>
<evidence type="ECO:0000313" key="3">
    <source>
        <dbReference type="Proteomes" id="UP000499080"/>
    </source>
</evidence>
<dbReference type="OrthoDB" id="425619at2759"/>
<feature type="compositionally biased region" description="Polar residues" evidence="1">
    <location>
        <begin position="165"/>
        <end position="174"/>
    </location>
</feature>
<keyword evidence="3" id="KW-1185">Reference proteome</keyword>
<sequence>MNTHKCETTGYTPAYLQFASELRTIDDIVNDLTSVIENDNFVPEITPYLKELSSEIRDRIEKKQDQRKQQFDSRRRPLYLSPGDKVWVTTHPVSKAHSKITAKFVPKRDGRYLILTQKSPTTYVVSRLDSPDEPLGTYHVPALHPVQRRYTQPVSPIKKLGQPPKTRTTSSPSGVRSFVKRHAPSRRARQDSCGSTSGRRRNQRGRL</sequence>
<feature type="region of interest" description="Disordered" evidence="1">
    <location>
        <begin position="146"/>
        <end position="207"/>
    </location>
</feature>
<feature type="compositionally biased region" description="Basic residues" evidence="1">
    <location>
        <begin position="198"/>
        <end position="207"/>
    </location>
</feature>
<gene>
    <name evidence="2" type="ORF">AVEN_77444_1</name>
</gene>
<dbReference type="AlphaFoldDB" id="A0A4Y2SD59"/>
<dbReference type="Proteomes" id="UP000499080">
    <property type="component" value="Unassembled WGS sequence"/>
</dbReference>
<dbReference type="EMBL" id="BGPR01020804">
    <property type="protein sequence ID" value="GBN85496.1"/>
    <property type="molecule type" value="Genomic_DNA"/>
</dbReference>
<proteinExistence type="predicted"/>